<keyword evidence="3" id="KW-1185">Reference proteome</keyword>
<protein>
    <submittedName>
        <fullName evidence="2">Uncharacterized protein</fullName>
    </submittedName>
</protein>
<reference evidence="2 3" key="1">
    <citation type="journal article" date="2018" name="PLoS ONE">
        <title>The draft genome of Kipferlia bialata reveals reductive genome evolution in fornicate parasites.</title>
        <authorList>
            <person name="Tanifuji G."/>
            <person name="Takabayashi S."/>
            <person name="Kume K."/>
            <person name="Takagi M."/>
            <person name="Nakayama T."/>
            <person name="Kamikawa R."/>
            <person name="Inagaki Y."/>
            <person name="Hashimoto T."/>
        </authorList>
    </citation>
    <scope>NUCLEOTIDE SEQUENCE [LARGE SCALE GENOMIC DNA]</scope>
    <source>
        <strain evidence="2">NY0173</strain>
    </source>
</reference>
<accession>A0A9K3DC21</accession>
<organism evidence="2 3">
    <name type="scientific">Kipferlia bialata</name>
    <dbReference type="NCBI Taxonomy" id="797122"/>
    <lineage>
        <taxon>Eukaryota</taxon>
        <taxon>Metamonada</taxon>
        <taxon>Carpediemonas-like organisms</taxon>
        <taxon>Kipferlia</taxon>
    </lineage>
</organism>
<evidence type="ECO:0000256" key="1">
    <source>
        <dbReference type="SAM" id="MobiDB-lite"/>
    </source>
</evidence>
<feature type="non-terminal residue" evidence="2">
    <location>
        <position position="113"/>
    </location>
</feature>
<dbReference type="AlphaFoldDB" id="A0A9K3DC21"/>
<dbReference type="EMBL" id="BDIP01008887">
    <property type="protein sequence ID" value="GIQ92062.1"/>
    <property type="molecule type" value="Genomic_DNA"/>
</dbReference>
<gene>
    <name evidence="2" type="ORF">KIPB_015614</name>
</gene>
<feature type="compositionally biased region" description="Basic residues" evidence="1">
    <location>
        <begin position="1"/>
        <end position="12"/>
    </location>
</feature>
<proteinExistence type="predicted"/>
<sequence>GGERMSRRRRSPQQRAMPAPLSFLEPNMDPVTAVVERDTSAEGVPTYHIDLPLSQMPSEGVVGVTVYDTETGAQTRVRIPIPNPRAESLIDLGDKETEAEGETESIHGALKGF</sequence>
<dbReference type="Proteomes" id="UP000265618">
    <property type="component" value="Unassembled WGS sequence"/>
</dbReference>
<name>A0A9K3DC21_9EUKA</name>
<evidence type="ECO:0000313" key="3">
    <source>
        <dbReference type="Proteomes" id="UP000265618"/>
    </source>
</evidence>
<evidence type="ECO:0000313" key="2">
    <source>
        <dbReference type="EMBL" id="GIQ92062.1"/>
    </source>
</evidence>
<feature type="region of interest" description="Disordered" evidence="1">
    <location>
        <begin position="1"/>
        <end position="25"/>
    </location>
</feature>
<feature type="non-terminal residue" evidence="2">
    <location>
        <position position="1"/>
    </location>
</feature>
<comment type="caution">
    <text evidence="2">The sequence shown here is derived from an EMBL/GenBank/DDBJ whole genome shotgun (WGS) entry which is preliminary data.</text>
</comment>